<protein>
    <submittedName>
        <fullName evidence="1">Uncharacterized protein</fullName>
    </submittedName>
</protein>
<dbReference type="AlphaFoldDB" id="A0A0N1HKK1"/>
<dbReference type="GeneID" id="28733320"/>
<accession>A0A0N1HKK1</accession>
<dbReference type="VEuPathDB" id="FungiDB:AB675_1540"/>
<comment type="caution">
    <text evidence="1">The sequence shown here is derived from an EMBL/GenBank/DDBJ whole genome shotgun (WGS) entry which is preliminary data.</text>
</comment>
<organism evidence="1 2">
    <name type="scientific">Cyphellophora attinorum</name>
    <dbReference type="NCBI Taxonomy" id="1664694"/>
    <lineage>
        <taxon>Eukaryota</taxon>
        <taxon>Fungi</taxon>
        <taxon>Dikarya</taxon>
        <taxon>Ascomycota</taxon>
        <taxon>Pezizomycotina</taxon>
        <taxon>Eurotiomycetes</taxon>
        <taxon>Chaetothyriomycetidae</taxon>
        <taxon>Chaetothyriales</taxon>
        <taxon>Cyphellophoraceae</taxon>
        <taxon>Cyphellophora</taxon>
    </lineage>
</organism>
<keyword evidence="2" id="KW-1185">Reference proteome</keyword>
<dbReference type="RefSeq" id="XP_017997263.1">
    <property type="nucleotide sequence ID" value="XM_018141440.1"/>
</dbReference>
<name>A0A0N1HKK1_9EURO</name>
<dbReference type="EMBL" id="LFJN01000025">
    <property type="protein sequence ID" value="KPI37300.1"/>
    <property type="molecule type" value="Genomic_DNA"/>
</dbReference>
<gene>
    <name evidence="1" type="ORF">AB675_1540</name>
</gene>
<sequence>MSLIRFTDGDFGNIRVLELFHWSIITDPVLGKAEGSFSDILLNLPALREVRFLVSGSARCLASATCQKCIQRLVLSKFSRPQLDSMRDFVAQISLRDIKAVAQAQGRDLNIEIRRPVFQVYYIEGNAGVDKHVDWNKYYPADAELPRYLNECLTLRATTNSISNAAVRIDLEASTYLELVLGSSPPGEVFCNCTACGS</sequence>
<evidence type="ECO:0000313" key="1">
    <source>
        <dbReference type="EMBL" id="KPI37300.1"/>
    </source>
</evidence>
<reference evidence="1 2" key="1">
    <citation type="submission" date="2015-06" db="EMBL/GenBank/DDBJ databases">
        <title>Draft genome of the ant-associated black yeast Phialophora attae CBS 131958.</title>
        <authorList>
            <person name="Moreno L.F."/>
            <person name="Stielow B.J."/>
            <person name="de Hoog S."/>
            <person name="Vicente V.A."/>
            <person name="Weiss V.A."/>
            <person name="de Vries M."/>
            <person name="Cruz L.M."/>
            <person name="Souza E.M."/>
        </authorList>
    </citation>
    <scope>NUCLEOTIDE SEQUENCE [LARGE SCALE GENOMIC DNA]</scope>
    <source>
        <strain evidence="1 2">CBS 131958</strain>
    </source>
</reference>
<evidence type="ECO:0000313" key="2">
    <source>
        <dbReference type="Proteomes" id="UP000038010"/>
    </source>
</evidence>
<proteinExistence type="predicted"/>
<dbReference type="Proteomes" id="UP000038010">
    <property type="component" value="Unassembled WGS sequence"/>
</dbReference>